<keyword evidence="17" id="KW-0325">Glycoprotein</keyword>
<dbReference type="SUPFAM" id="SSF52025">
    <property type="entry name" value="PA domain"/>
    <property type="match status" value="1"/>
</dbReference>
<evidence type="ECO:0000256" key="5">
    <source>
        <dbReference type="ARBA" id="ARBA00014116"/>
    </source>
</evidence>
<accession>A0A7D7RKV2</accession>
<proteinExistence type="predicted"/>
<dbReference type="Pfam" id="PF04389">
    <property type="entry name" value="Peptidase_M28"/>
    <property type="match status" value="1"/>
</dbReference>
<dbReference type="AlphaFoldDB" id="A0A7D7RKV2"/>
<evidence type="ECO:0000256" key="19">
    <source>
        <dbReference type="ARBA" id="ARBA00025833"/>
    </source>
</evidence>
<evidence type="ECO:0000256" key="8">
    <source>
        <dbReference type="ARBA" id="ARBA00022670"/>
    </source>
</evidence>
<keyword evidence="9" id="KW-0479">Metal-binding</keyword>
<dbReference type="GO" id="GO:0005764">
    <property type="term" value="C:lysosome"/>
    <property type="evidence" value="ECO:0007669"/>
    <property type="project" value="UniProtKB-SubCell"/>
</dbReference>
<keyword evidence="8" id="KW-0645">Protease</keyword>
<name>A0A7D7RKV2_9FLAO</name>
<keyword evidence="16" id="KW-0865">Zymogen</keyword>
<sequence>MKKTIFIIPLFLGGILLSQRKPAPQPRVDFAGEFRRISDEVMLNSNAYENLRELVKGIGPRFAATPAYDKAVIWAEKKFAENGASTVRRQDVMVPIWERGRESVQIKTAGGSWKSLPALALGTSEGTAGKDLTGEIIFAKDLAEFAKMFPSDVKDKIVFFNYGFDQTIINPNEAYLIAGKYRWSTPSLASRKGAKAVLTRSATSASDDVPHTGSVYYDVLDKNKIPALSIGARSADELEQLLKKQTVTVKINTTSATKGEKVNHNVIAEIPGNKDNSVIVIGAHLDSWDISEGAHDNGAGVVQVLEVLRVFKKLEIKNRHTLRFVLFANEENGVHGGETYAAGVKKSGEKHIFAIESDAGGYSPRGISLDMIPQRRRLVFAWKNLFLPYGVYDFSQETSGQDIAPLKKLGVPLAELVPDMQRYFDIHHTSQDTFDKVNKRELNLGAVAMAQMVYMIDQNW</sequence>
<dbReference type="EMBL" id="CP059472">
    <property type="protein sequence ID" value="QMS98732.1"/>
    <property type="molecule type" value="Genomic_DNA"/>
</dbReference>
<evidence type="ECO:0000256" key="11">
    <source>
        <dbReference type="ARBA" id="ARBA00022801"/>
    </source>
</evidence>
<dbReference type="GO" id="GO:0004180">
    <property type="term" value="F:carboxypeptidase activity"/>
    <property type="evidence" value="ECO:0007669"/>
    <property type="project" value="UniProtKB-KW"/>
</dbReference>
<reference evidence="22" key="3">
    <citation type="submission" date="2020-07" db="EMBL/GenBank/DDBJ databases">
        <authorList>
            <person name="Yang C."/>
        </authorList>
    </citation>
    <scope>NUCLEOTIDE SEQUENCE</scope>
    <source>
        <strain evidence="22">Cx-624</strain>
    </source>
</reference>
<dbReference type="SUPFAM" id="SSF53187">
    <property type="entry name" value="Zn-dependent exopeptidases"/>
    <property type="match status" value="1"/>
</dbReference>
<keyword evidence="7" id="KW-0121">Carboxypeptidase</keyword>
<reference evidence="25" key="2">
    <citation type="submission" date="2020-07" db="EMBL/GenBank/DDBJ databases">
        <title>Flavobacterium sp. xlx-214.</title>
        <authorList>
            <person name="Yang C."/>
        </authorList>
    </citation>
    <scope>NUCLEOTIDE SEQUENCE [LARGE SCALE GENOMIC DNA]</scope>
    <source>
        <strain evidence="25">CX-624</strain>
    </source>
</reference>
<dbReference type="RefSeq" id="WP_181885982.1">
    <property type="nucleotide sequence ID" value="NZ_CP059472.1"/>
</dbReference>
<evidence type="ECO:0000256" key="17">
    <source>
        <dbReference type="ARBA" id="ARBA00023180"/>
    </source>
</evidence>
<dbReference type="InterPro" id="IPR007484">
    <property type="entry name" value="Peptidase_M28"/>
</dbReference>
<dbReference type="Gene3D" id="3.40.630.10">
    <property type="entry name" value="Zn peptidases"/>
    <property type="match status" value="1"/>
</dbReference>
<dbReference type="PANTHER" id="PTHR12053">
    <property type="entry name" value="PROTEASE FAMILY M28 PLASMA GLUTAMATE CARBOXYPEPTIDASE-RELATED"/>
    <property type="match status" value="1"/>
</dbReference>
<comment type="subcellular location">
    <subcellularLocation>
        <location evidence="1">Endoplasmic reticulum</location>
    </subcellularLocation>
    <subcellularLocation>
        <location evidence="3">Golgi apparatus</location>
    </subcellularLocation>
    <subcellularLocation>
        <location evidence="2">Lysosome</location>
    </subcellularLocation>
    <subcellularLocation>
        <location evidence="4">Secreted</location>
    </subcellularLocation>
</comment>
<reference evidence="23 24" key="1">
    <citation type="submission" date="2020-07" db="EMBL/GenBank/DDBJ databases">
        <title>Chryseobacterium sp.cx-624.</title>
        <authorList>
            <person name="Yang C."/>
        </authorList>
    </citation>
    <scope>NUCLEOTIDE SEQUENCE [LARGE SCALE GENOMIC DNA]</scope>
    <source>
        <strain evidence="23">Cx-624</strain>
        <strain evidence="24">cx-624</strain>
    </source>
</reference>
<evidence type="ECO:0000256" key="16">
    <source>
        <dbReference type="ARBA" id="ARBA00023145"/>
    </source>
</evidence>
<dbReference type="GO" id="GO:0006508">
    <property type="term" value="P:proteolysis"/>
    <property type="evidence" value="ECO:0007669"/>
    <property type="project" value="UniProtKB-KW"/>
</dbReference>
<keyword evidence="12" id="KW-0256">Endoplasmic reticulum</keyword>
<evidence type="ECO:0000256" key="2">
    <source>
        <dbReference type="ARBA" id="ARBA00004371"/>
    </source>
</evidence>
<dbReference type="InterPro" id="IPR039866">
    <property type="entry name" value="CPQ"/>
</dbReference>
<comment type="subunit">
    <text evidence="19">Homodimer. The monomeric form is inactive while the homodimer is active.</text>
</comment>
<dbReference type="Proteomes" id="UP000515349">
    <property type="component" value="Chromosome"/>
</dbReference>
<evidence type="ECO:0000256" key="4">
    <source>
        <dbReference type="ARBA" id="ARBA00004613"/>
    </source>
</evidence>
<dbReference type="GO" id="GO:0046872">
    <property type="term" value="F:metal ion binding"/>
    <property type="evidence" value="ECO:0007669"/>
    <property type="project" value="UniProtKB-KW"/>
</dbReference>
<organism evidence="23 24">
    <name type="scientific">Marnyiella aurantia</name>
    <dbReference type="NCBI Taxonomy" id="2758037"/>
    <lineage>
        <taxon>Bacteria</taxon>
        <taxon>Pseudomonadati</taxon>
        <taxon>Bacteroidota</taxon>
        <taxon>Flavobacteriia</taxon>
        <taxon>Flavobacteriales</taxon>
        <taxon>Weeksellaceae</taxon>
        <taxon>Marnyiella</taxon>
    </lineage>
</organism>
<evidence type="ECO:0000256" key="9">
    <source>
        <dbReference type="ARBA" id="ARBA00022723"/>
    </source>
</evidence>
<evidence type="ECO:0000313" key="24">
    <source>
        <dbReference type="Proteomes" id="UP000515349"/>
    </source>
</evidence>
<evidence type="ECO:0000256" key="18">
    <source>
        <dbReference type="ARBA" id="ARBA00023228"/>
    </source>
</evidence>
<evidence type="ECO:0000313" key="23">
    <source>
        <dbReference type="EMBL" id="QMS98732.1"/>
    </source>
</evidence>
<evidence type="ECO:0000256" key="13">
    <source>
        <dbReference type="ARBA" id="ARBA00022833"/>
    </source>
</evidence>
<dbReference type="InterPro" id="IPR046450">
    <property type="entry name" value="PA_dom_sf"/>
</dbReference>
<evidence type="ECO:0000256" key="15">
    <source>
        <dbReference type="ARBA" id="ARBA00023049"/>
    </source>
</evidence>
<keyword evidence="25" id="KW-1185">Reference proteome</keyword>
<keyword evidence="18" id="KW-0458">Lysosome</keyword>
<keyword evidence="6" id="KW-0964">Secreted</keyword>
<dbReference type="GO" id="GO:0070573">
    <property type="term" value="F:metallodipeptidase activity"/>
    <property type="evidence" value="ECO:0007669"/>
    <property type="project" value="InterPro"/>
</dbReference>
<evidence type="ECO:0000313" key="22">
    <source>
        <dbReference type="EMBL" id="MBA5245868.1"/>
    </source>
</evidence>
<dbReference type="EMBL" id="JACEUX010000001">
    <property type="protein sequence ID" value="MBA5245868.1"/>
    <property type="molecule type" value="Genomic_DNA"/>
</dbReference>
<gene>
    <name evidence="23" type="ORF">H1R16_01595</name>
    <name evidence="22" type="ORF">H2507_01675</name>
</gene>
<dbReference type="GO" id="GO:0005576">
    <property type="term" value="C:extracellular region"/>
    <property type="evidence" value="ECO:0007669"/>
    <property type="project" value="UniProtKB-SubCell"/>
</dbReference>
<evidence type="ECO:0000256" key="7">
    <source>
        <dbReference type="ARBA" id="ARBA00022645"/>
    </source>
</evidence>
<evidence type="ECO:0000313" key="25">
    <source>
        <dbReference type="Proteomes" id="UP000539710"/>
    </source>
</evidence>
<evidence type="ECO:0000256" key="12">
    <source>
        <dbReference type="ARBA" id="ARBA00022824"/>
    </source>
</evidence>
<evidence type="ECO:0000256" key="20">
    <source>
        <dbReference type="ARBA" id="ARBA00033328"/>
    </source>
</evidence>
<evidence type="ECO:0000256" key="6">
    <source>
        <dbReference type="ARBA" id="ARBA00022525"/>
    </source>
</evidence>
<evidence type="ECO:0000256" key="3">
    <source>
        <dbReference type="ARBA" id="ARBA00004555"/>
    </source>
</evidence>
<keyword evidence="11 22" id="KW-0378">Hydrolase</keyword>
<keyword evidence="14" id="KW-0333">Golgi apparatus</keyword>
<dbReference type="Gene3D" id="3.50.30.30">
    <property type="match status" value="1"/>
</dbReference>
<keyword evidence="13" id="KW-0862">Zinc</keyword>
<dbReference type="PANTHER" id="PTHR12053:SF3">
    <property type="entry name" value="CARBOXYPEPTIDASE Q"/>
    <property type="match status" value="1"/>
</dbReference>
<keyword evidence="15" id="KW-0482">Metalloprotease</keyword>
<dbReference type="KEGG" id="cbau:H1R16_01595"/>
<keyword evidence="10" id="KW-0732">Signal</keyword>
<evidence type="ECO:0000256" key="1">
    <source>
        <dbReference type="ARBA" id="ARBA00004240"/>
    </source>
</evidence>
<evidence type="ECO:0000256" key="14">
    <source>
        <dbReference type="ARBA" id="ARBA00023034"/>
    </source>
</evidence>
<feature type="domain" description="Peptidase M28" evidence="21">
    <location>
        <begin position="265"/>
        <end position="443"/>
    </location>
</feature>
<evidence type="ECO:0000259" key="21">
    <source>
        <dbReference type="Pfam" id="PF04389"/>
    </source>
</evidence>
<dbReference type="Proteomes" id="UP000539710">
    <property type="component" value="Unassembled WGS sequence"/>
</dbReference>
<evidence type="ECO:0000256" key="10">
    <source>
        <dbReference type="ARBA" id="ARBA00022729"/>
    </source>
</evidence>
<protein>
    <recommendedName>
        <fullName evidence="5">Carboxypeptidase Q</fullName>
    </recommendedName>
    <alternativeName>
        <fullName evidence="20">Plasma glutamate carboxypeptidase</fullName>
    </alternativeName>
</protein>